<dbReference type="InterPro" id="IPR036568">
    <property type="entry name" value="GGCT-like_sf"/>
</dbReference>
<dbReference type="InterPro" id="IPR009288">
    <property type="entry name" value="AIG2-like_dom"/>
</dbReference>
<dbReference type="RefSeq" id="WP_163963395.1">
    <property type="nucleotide sequence ID" value="NZ_JAAGNX010000002.1"/>
</dbReference>
<dbReference type="InterPro" id="IPR013024">
    <property type="entry name" value="GGCT-like"/>
</dbReference>
<reference evidence="2 3" key="1">
    <citation type="submission" date="2020-02" db="EMBL/GenBank/DDBJ databases">
        <title>Albibacoteraceae fam. nov., the first described family within the subdivision 4 Verrucomicrobia.</title>
        <authorList>
            <person name="Xi F."/>
        </authorList>
    </citation>
    <scope>NUCLEOTIDE SEQUENCE [LARGE SCALE GENOMIC DNA]</scope>
    <source>
        <strain evidence="2 3">CK1056</strain>
    </source>
</reference>
<protein>
    <submittedName>
        <fullName evidence="2">Gamma-glutamylcyclotransferase</fullName>
    </submittedName>
</protein>
<keyword evidence="2" id="KW-0808">Transferase</keyword>
<comment type="caution">
    <text evidence="2">The sequence shown here is derived from an EMBL/GenBank/DDBJ whole genome shotgun (WGS) entry which is preliminary data.</text>
</comment>
<feature type="domain" description="Gamma-glutamylcyclotransferase AIG2-like" evidence="1">
    <location>
        <begin position="4"/>
        <end position="109"/>
    </location>
</feature>
<evidence type="ECO:0000313" key="2">
    <source>
        <dbReference type="EMBL" id="NDV61940.1"/>
    </source>
</evidence>
<evidence type="ECO:0000313" key="3">
    <source>
        <dbReference type="Proteomes" id="UP000478417"/>
    </source>
</evidence>
<keyword evidence="3" id="KW-1185">Reference proteome</keyword>
<sequence>MERLFSYGTLQQENVQLETFGRKLFGIKDALPGYTLEEIAIKNPEVIKRSGKIFHPMLRKSGNPNDAVQGTVFEITQAELMKADQYEVDDYKRVMEMFRSGFSAWVYIDSQQLTEPTNSGAKKN</sequence>
<evidence type="ECO:0000259" key="1">
    <source>
        <dbReference type="Pfam" id="PF06094"/>
    </source>
</evidence>
<dbReference type="Pfam" id="PF06094">
    <property type="entry name" value="GGACT"/>
    <property type="match status" value="1"/>
</dbReference>
<dbReference type="AlphaFoldDB" id="A0A6B2M2J7"/>
<dbReference type="Gene3D" id="3.10.490.10">
    <property type="entry name" value="Gamma-glutamyl cyclotransferase-like"/>
    <property type="match status" value="1"/>
</dbReference>
<proteinExistence type="predicted"/>
<organism evidence="2 3">
    <name type="scientific">Oceanipulchritudo coccoides</name>
    <dbReference type="NCBI Taxonomy" id="2706888"/>
    <lineage>
        <taxon>Bacteria</taxon>
        <taxon>Pseudomonadati</taxon>
        <taxon>Verrucomicrobiota</taxon>
        <taxon>Opitutia</taxon>
        <taxon>Puniceicoccales</taxon>
        <taxon>Oceanipulchritudinaceae</taxon>
        <taxon>Oceanipulchritudo</taxon>
    </lineage>
</organism>
<dbReference type="CDD" id="cd06661">
    <property type="entry name" value="GGCT_like"/>
    <property type="match status" value="1"/>
</dbReference>
<gene>
    <name evidence="2" type="ORF">G0Q06_05710</name>
</gene>
<dbReference type="SUPFAM" id="SSF110857">
    <property type="entry name" value="Gamma-glutamyl cyclotransferase-like"/>
    <property type="match status" value="1"/>
</dbReference>
<dbReference type="GO" id="GO:0016740">
    <property type="term" value="F:transferase activity"/>
    <property type="evidence" value="ECO:0007669"/>
    <property type="project" value="UniProtKB-KW"/>
</dbReference>
<dbReference type="EMBL" id="JAAGNX010000002">
    <property type="protein sequence ID" value="NDV61940.1"/>
    <property type="molecule type" value="Genomic_DNA"/>
</dbReference>
<name>A0A6B2M2J7_9BACT</name>
<accession>A0A6B2M2J7</accession>
<dbReference type="Proteomes" id="UP000478417">
    <property type="component" value="Unassembled WGS sequence"/>
</dbReference>